<gene>
    <name evidence="5" type="ORF">A2738_01330</name>
</gene>
<feature type="domain" description="Aldehyde dehydrogenase" evidence="4">
    <location>
        <begin position="2"/>
        <end position="457"/>
    </location>
</feature>
<dbReference type="InterPro" id="IPR016162">
    <property type="entry name" value="Ald_DH_N"/>
</dbReference>
<sequence>MIQSKNPVTEEILKTFDEISDKDLEKKISLASKAFESWKKTSFKERADLMLKLGDYLRSHAEEFSKLQMLEMGKTMKSGPVGIKKCALLCDYYADNAEDILAHEVLNTDHKEQYVEFDPFGIVLAVMPWNFPFWQVYRFAVPALMAGNVGLLKHASNVPQCAEAIEESFRASGFPEGVFQNLFLPSTRVESLIRDPRISAVTLTGSEKAGSEVARTAGEEIKKVVLELGGSDPFIVFADADIAEAAKVAVLARLQGNVGQSCISAKRFIVEESIKEKFTKAVIEEFSKLTVGDPSDKEIDIGPLATEQILLEVEKQVQKSVSLGAKIVFGGTRPKGKDLPAQAGYFYMPTVMTDVKRGMPVYDEEVFGPVLPVISFKTEAEAIQIANDTRYGLGASIFTTDMEKAKRIIPQIEAGNVCVNDMVKSDPRAPFGGVKKSGYGRELGTYGIKEFVNIKNVWFG</sequence>
<dbReference type="InterPro" id="IPR016163">
    <property type="entry name" value="Ald_DH_C"/>
</dbReference>
<dbReference type="InterPro" id="IPR044148">
    <property type="entry name" value="ALDH_GabD1-like"/>
</dbReference>
<dbReference type="PANTHER" id="PTHR43217">
    <property type="entry name" value="SUCCINATE SEMIALDEHYDE DEHYDROGENASE [NAD(P)+] SAD"/>
    <property type="match status" value="1"/>
</dbReference>
<dbReference type="InterPro" id="IPR015590">
    <property type="entry name" value="Aldehyde_DH_dom"/>
</dbReference>
<organism evidence="5 6">
    <name type="scientific">Candidatus Nomurabacteria bacterium RIFCSPHIGHO2_01_FULL_42_15</name>
    <dbReference type="NCBI Taxonomy" id="1801742"/>
    <lineage>
        <taxon>Bacteria</taxon>
        <taxon>Candidatus Nomuraibacteriota</taxon>
    </lineage>
</organism>
<dbReference type="AlphaFoldDB" id="A0A1F6VFZ8"/>
<keyword evidence="2" id="KW-0521">NADP</keyword>
<dbReference type="InterPro" id="IPR047110">
    <property type="entry name" value="GABD/Sad-like"/>
</dbReference>
<evidence type="ECO:0000256" key="2">
    <source>
        <dbReference type="ARBA" id="ARBA00022857"/>
    </source>
</evidence>
<reference evidence="5 6" key="1">
    <citation type="journal article" date="2016" name="Nat. Commun.">
        <title>Thousands of microbial genomes shed light on interconnected biogeochemical processes in an aquifer system.</title>
        <authorList>
            <person name="Anantharaman K."/>
            <person name="Brown C.T."/>
            <person name="Hug L.A."/>
            <person name="Sharon I."/>
            <person name="Castelle C.J."/>
            <person name="Probst A.J."/>
            <person name="Thomas B.C."/>
            <person name="Singh A."/>
            <person name="Wilkins M.J."/>
            <person name="Karaoz U."/>
            <person name="Brodie E.L."/>
            <person name="Williams K.H."/>
            <person name="Hubbard S.S."/>
            <person name="Banfield J.F."/>
        </authorList>
    </citation>
    <scope>NUCLEOTIDE SEQUENCE [LARGE SCALE GENOMIC DNA]</scope>
</reference>
<dbReference type="CDD" id="cd07100">
    <property type="entry name" value="ALDH_SSADH1_GabD1"/>
    <property type="match status" value="1"/>
</dbReference>
<dbReference type="FunFam" id="3.40.309.10:FF:000009">
    <property type="entry name" value="Aldehyde dehydrogenase A"/>
    <property type="match status" value="1"/>
</dbReference>
<dbReference type="PANTHER" id="PTHR43217:SF1">
    <property type="entry name" value="SUCCINATE SEMIALDEHYDE DEHYDROGENASE [NAD(P)+] SAD"/>
    <property type="match status" value="1"/>
</dbReference>
<comment type="caution">
    <text evidence="5">The sequence shown here is derived from an EMBL/GenBank/DDBJ whole genome shotgun (WGS) entry which is preliminary data.</text>
</comment>
<dbReference type="Proteomes" id="UP000178235">
    <property type="component" value="Unassembled WGS sequence"/>
</dbReference>
<dbReference type="SUPFAM" id="SSF53720">
    <property type="entry name" value="ALDH-like"/>
    <property type="match status" value="1"/>
</dbReference>
<proteinExistence type="inferred from homology"/>
<name>A0A1F6VFZ8_9BACT</name>
<evidence type="ECO:0000259" key="4">
    <source>
        <dbReference type="Pfam" id="PF00171"/>
    </source>
</evidence>
<evidence type="ECO:0000256" key="1">
    <source>
        <dbReference type="ARBA" id="ARBA00009986"/>
    </source>
</evidence>
<dbReference type="GO" id="GO:0004777">
    <property type="term" value="F:succinate-semialdehyde dehydrogenase (NAD+) activity"/>
    <property type="evidence" value="ECO:0007669"/>
    <property type="project" value="TreeGrafter"/>
</dbReference>
<dbReference type="GO" id="GO:0004030">
    <property type="term" value="F:aldehyde dehydrogenase [NAD(P)+] activity"/>
    <property type="evidence" value="ECO:0007669"/>
    <property type="project" value="InterPro"/>
</dbReference>
<accession>A0A1F6VFZ8</accession>
<dbReference type="EMBL" id="MFTS01000003">
    <property type="protein sequence ID" value="OGI68508.1"/>
    <property type="molecule type" value="Genomic_DNA"/>
</dbReference>
<dbReference type="Gene3D" id="3.40.309.10">
    <property type="entry name" value="Aldehyde Dehydrogenase, Chain A, domain 2"/>
    <property type="match status" value="1"/>
</dbReference>
<dbReference type="InterPro" id="IPR016161">
    <property type="entry name" value="Ald_DH/histidinol_DH"/>
</dbReference>
<protein>
    <submittedName>
        <fullName evidence="5">Succinate-semialdehyde dehydrogenase</fullName>
    </submittedName>
</protein>
<evidence type="ECO:0000313" key="5">
    <source>
        <dbReference type="EMBL" id="OGI68508.1"/>
    </source>
</evidence>
<dbReference type="Pfam" id="PF00171">
    <property type="entry name" value="Aldedh"/>
    <property type="match status" value="1"/>
</dbReference>
<dbReference type="FunFam" id="3.40.605.10:FF:000012">
    <property type="entry name" value="NAD-dependent succinate-semialdehyde dehydrogenase"/>
    <property type="match status" value="1"/>
</dbReference>
<evidence type="ECO:0000256" key="3">
    <source>
        <dbReference type="ARBA" id="ARBA00023002"/>
    </source>
</evidence>
<evidence type="ECO:0000313" key="6">
    <source>
        <dbReference type="Proteomes" id="UP000178235"/>
    </source>
</evidence>
<dbReference type="Gene3D" id="3.40.605.10">
    <property type="entry name" value="Aldehyde Dehydrogenase, Chain A, domain 1"/>
    <property type="match status" value="1"/>
</dbReference>
<comment type="similarity">
    <text evidence="1">Belongs to the aldehyde dehydrogenase family.</text>
</comment>
<keyword evidence="3" id="KW-0560">Oxidoreductase</keyword>